<dbReference type="EMBL" id="KV454017">
    <property type="protein sequence ID" value="ODV94021.1"/>
    <property type="molecule type" value="Genomic_DNA"/>
</dbReference>
<sequence length="54" mass="6154">MQSNLLRLYTIRFVMLQFKLPGSVSLLYCPLVLIKLAQKIVYCNSATSSVIVYL</sequence>
<gene>
    <name evidence="1" type="ORF">PACTADRAFT_51755</name>
</gene>
<keyword evidence="2" id="KW-1185">Reference proteome</keyword>
<evidence type="ECO:0000313" key="1">
    <source>
        <dbReference type="EMBL" id="ODV94021.1"/>
    </source>
</evidence>
<dbReference type="Proteomes" id="UP000094236">
    <property type="component" value="Unassembled WGS sequence"/>
</dbReference>
<name>A0A1E4TQI0_PACTA</name>
<reference evidence="2" key="1">
    <citation type="submission" date="2016-05" db="EMBL/GenBank/DDBJ databases">
        <title>Comparative genomics of biotechnologically important yeasts.</title>
        <authorList>
            <consortium name="DOE Joint Genome Institute"/>
            <person name="Riley R."/>
            <person name="Haridas S."/>
            <person name="Wolfe K.H."/>
            <person name="Lopes M.R."/>
            <person name="Hittinger C.T."/>
            <person name="Goker M."/>
            <person name="Salamov A."/>
            <person name="Wisecaver J."/>
            <person name="Long T.M."/>
            <person name="Aerts A.L."/>
            <person name="Barry K."/>
            <person name="Choi C."/>
            <person name="Clum A."/>
            <person name="Coughlan A.Y."/>
            <person name="Deshpande S."/>
            <person name="Douglass A.P."/>
            <person name="Hanson S.J."/>
            <person name="Klenk H.-P."/>
            <person name="Labutti K."/>
            <person name="Lapidus A."/>
            <person name="Lindquist E."/>
            <person name="Lipzen A."/>
            <person name="Meier-Kolthoff J.P."/>
            <person name="Ohm R.A."/>
            <person name="Otillar R.P."/>
            <person name="Pangilinan J."/>
            <person name="Peng Y."/>
            <person name="Rokas A."/>
            <person name="Rosa C.A."/>
            <person name="Scheuner C."/>
            <person name="Sibirny A.A."/>
            <person name="Slot J.C."/>
            <person name="Stielow J.B."/>
            <person name="Sun H."/>
            <person name="Kurtzman C.P."/>
            <person name="Blackwell M."/>
            <person name="Grigoriev I.V."/>
            <person name="Jeffries T.W."/>
        </authorList>
    </citation>
    <scope>NUCLEOTIDE SEQUENCE [LARGE SCALE GENOMIC DNA]</scope>
    <source>
        <strain evidence="2">NRRL Y-2460</strain>
    </source>
</reference>
<evidence type="ECO:0000313" key="2">
    <source>
        <dbReference type="Proteomes" id="UP000094236"/>
    </source>
</evidence>
<accession>A0A1E4TQI0</accession>
<proteinExistence type="predicted"/>
<organism evidence="1 2">
    <name type="scientific">Pachysolen tannophilus NRRL Y-2460</name>
    <dbReference type="NCBI Taxonomy" id="669874"/>
    <lineage>
        <taxon>Eukaryota</taxon>
        <taxon>Fungi</taxon>
        <taxon>Dikarya</taxon>
        <taxon>Ascomycota</taxon>
        <taxon>Saccharomycotina</taxon>
        <taxon>Pichiomycetes</taxon>
        <taxon>Pachysolenaceae</taxon>
        <taxon>Pachysolen</taxon>
    </lineage>
</organism>
<feature type="non-terminal residue" evidence="1">
    <location>
        <position position="1"/>
    </location>
</feature>
<dbReference type="AlphaFoldDB" id="A0A1E4TQI0"/>
<protein>
    <submittedName>
        <fullName evidence="1">Uncharacterized protein</fullName>
    </submittedName>
</protein>